<evidence type="ECO:0000313" key="4">
    <source>
        <dbReference type="RefSeq" id="XP_015036448.2"/>
    </source>
</evidence>
<feature type="coiled-coil region" evidence="1">
    <location>
        <begin position="447"/>
        <end position="474"/>
    </location>
</feature>
<feature type="region of interest" description="Disordered" evidence="2">
    <location>
        <begin position="266"/>
        <end position="428"/>
    </location>
</feature>
<keyword evidence="3" id="KW-1185">Reference proteome</keyword>
<sequence length="973" mass="109264">MSQSKGQLGDICLDGQRRKNRLLYDNFTLLLRGSRSQPPKNTPSDQLLESETKHSKDTDGEGPELQACSLDFIRLPGGGSLCSCSTSKDGLDEKEQPSSSTETIANQPVPKELVADTLSYTPSEDSNITSNSMHAMGTQTIECLCGYISDNSGSTNKNKPIPNYYEASLPCGCPLNDASNATQPIGTQDAKAQRQPISKKLLERSCNCTSTSSIDGPCPKKHTMQIADQDSQSKLYTDAQSLATKDSTESGLSSYGDMAKRYQENKRTPDTSQYNVPIPKDSSPQGSIYSGATQKDTKRPNDSSTQTYIAIPNDSFTQTETITPREKQTPKDVVVKTKKQDTPPKSSEKRFWKRPQIVVRSSNEFLPPQNQAKQEDKDYTGTDRYHKETQYKESFTIPEQDYNDQTAKPKGKSHKKTQYEDSNKSEGSLNGEICATCALVPELLQKIFDMEQKMNQQESSLRQLQSSIRSLRVEEKKPIKIENLFKSTKKKNEEIRLCESFSEEQSFCNRKNCSSRSSRQKSENPQFHNAVKICDDVNSKKSKTSARYEIKFQKLKKGPLDTPSRENLKEQACNTLLEQFIQIFVKPKDQDADCGFEDLRSYRDRAATSRLDKDKVISTGSRQNLNDEVCECLIEQFMHMSMVPKREETLEPTTQTEECGCPVQKINKRNAKEIPMKPTFPQEGNRVKTRTRFNQSKDKMMEMEMEGQRAATAALNQRENFKTSSASELTMNESSQTLGQHSLQSRGSTLCQFCQDKDLPVLDHLVSEVIDLIGCRPLCRIVMTVLLRADNFYHVNIRELGTGRVLGCLLANDAAIEEAISLGLFDQILTFFVTDVRSTIKPKDGPFAIHFELIEREYGGGWDKEPANTEKVLEFATQVLGLNIGYASQLFSLTNSTELDKQASDCRLRRRSHSLFAANTNRKTAECCTSQLILIDNGDNYSVRRHSDSERSDGLGASSSLFLRIVTGRAKRE</sequence>
<gene>
    <name evidence="4" type="primary">LOC6903252</name>
</gene>
<feature type="compositionally biased region" description="Basic and acidic residues" evidence="2">
    <location>
        <begin position="323"/>
        <end position="350"/>
    </location>
</feature>
<keyword evidence="1" id="KW-0175">Coiled coil</keyword>
<feature type="compositionally biased region" description="Polar residues" evidence="2">
    <location>
        <begin position="97"/>
        <end position="106"/>
    </location>
</feature>
<dbReference type="RefSeq" id="XP_015036448.2">
    <property type="nucleotide sequence ID" value="XM_015180962.2"/>
</dbReference>
<feature type="region of interest" description="Disordered" evidence="2">
    <location>
        <begin position="86"/>
        <end position="107"/>
    </location>
</feature>
<feature type="compositionally biased region" description="Basic and acidic residues" evidence="2">
    <location>
        <begin position="373"/>
        <end position="391"/>
    </location>
</feature>
<evidence type="ECO:0000256" key="2">
    <source>
        <dbReference type="SAM" id="MobiDB-lite"/>
    </source>
</evidence>
<accession>A0A6I8V994</accession>
<protein>
    <submittedName>
        <fullName evidence="4">Uncharacterized protein</fullName>
    </submittedName>
</protein>
<feature type="compositionally biased region" description="Polar residues" evidence="2">
    <location>
        <begin position="282"/>
        <end position="294"/>
    </location>
</feature>
<feature type="compositionally biased region" description="Polar residues" evidence="2">
    <location>
        <begin position="302"/>
        <end position="322"/>
    </location>
</feature>
<proteinExistence type="predicted"/>
<feature type="compositionally biased region" description="Basic and acidic residues" evidence="2">
    <location>
        <begin position="50"/>
        <end position="59"/>
    </location>
</feature>
<feature type="region of interest" description="Disordered" evidence="2">
    <location>
        <begin position="31"/>
        <end position="63"/>
    </location>
</feature>
<evidence type="ECO:0000313" key="3">
    <source>
        <dbReference type="Proteomes" id="UP000001819"/>
    </source>
</evidence>
<dbReference type="Proteomes" id="UP000001819">
    <property type="component" value="Chromosome 4"/>
</dbReference>
<dbReference type="AlphaFoldDB" id="A0A6I8V994"/>
<dbReference type="KEGG" id="dpo:6903252"/>
<dbReference type="InParanoid" id="A0A6I8V994"/>
<evidence type="ECO:0000256" key="1">
    <source>
        <dbReference type="SAM" id="Coils"/>
    </source>
</evidence>
<organism evidence="3 4">
    <name type="scientific">Drosophila pseudoobscura pseudoobscura</name>
    <name type="common">Fruit fly</name>
    <dbReference type="NCBI Taxonomy" id="46245"/>
    <lineage>
        <taxon>Eukaryota</taxon>
        <taxon>Metazoa</taxon>
        <taxon>Ecdysozoa</taxon>
        <taxon>Arthropoda</taxon>
        <taxon>Hexapoda</taxon>
        <taxon>Insecta</taxon>
        <taxon>Pterygota</taxon>
        <taxon>Neoptera</taxon>
        <taxon>Endopterygota</taxon>
        <taxon>Diptera</taxon>
        <taxon>Brachycera</taxon>
        <taxon>Muscomorpha</taxon>
        <taxon>Ephydroidea</taxon>
        <taxon>Drosophilidae</taxon>
        <taxon>Drosophila</taxon>
        <taxon>Sophophora</taxon>
    </lineage>
</organism>
<reference evidence="4" key="1">
    <citation type="submission" date="2025-08" db="UniProtKB">
        <authorList>
            <consortium name="RefSeq"/>
        </authorList>
    </citation>
    <scope>IDENTIFICATION</scope>
    <source>
        <strain evidence="4">MV-25-SWS-2005</strain>
        <tissue evidence="4">Whole body</tissue>
    </source>
</reference>
<feature type="compositionally biased region" description="Polar residues" evidence="2">
    <location>
        <begin position="34"/>
        <end position="49"/>
    </location>
</feature>
<feature type="compositionally biased region" description="Polar residues" evidence="2">
    <location>
        <begin position="359"/>
        <end position="372"/>
    </location>
</feature>
<name>A0A6I8V994_DROPS</name>
<feature type="region of interest" description="Disordered" evidence="2">
    <location>
        <begin position="722"/>
        <end position="741"/>
    </location>
</feature>